<evidence type="ECO:0000313" key="3">
    <source>
        <dbReference type="EMBL" id="KAK1753700.1"/>
    </source>
</evidence>
<feature type="transmembrane region" description="Helical" evidence="2">
    <location>
        <begin position="184"/>
        <end position="204"/>
    </location>
</feature>
<dbReference type="EMBL" id="MU839837">
    <property type="protein sequence ID" value="KAK1753700.1"/>
    <property type="molecule type" value="Genomic_DNA"/>
</dbReference>
<feature type="transmembrane region" description="Helical" evidence="2">
    <location>
        <begin position="255"/>
        <end position="279"/>
    </location>
</feature>
<comment type="caution">
    <text evidence="3">The sequence shown here is derived from an EMBL/GenBank/DDBJ whole genome shotgun (WGS) entry which is preliminary data.</text>
</comment>
<feature type="transmembrane region" description="Helical" evidence="2">
    <location>
        <begin position="285"/>
        <end position="304"/>
    </location>
</feature>
<evidence type="ECO:0000256" key="1">
    <source>
        <dbReference type="SAM" id="MobiDB-lite"/>
    </source>
</evidence>
<dbReference type="Proteomes" id="UP001239445">
    <property type="component" value="Unassembled WGS sequence"/>
</dbReference>
<keyword evidence="2" id="KW-1133">Transmembrane helix</keyword>
<feature type="compositionally biased region" description="Polar residues" evidence="1">
    <location>
        <begin position="89"/>
        <end position="102"/>
    </location>
</feature>
<gene>
    <name evidence="3" type="ORF">QBC47DRAFT_386958</name>
</gene>
<accession>A0AAJ0B9G9</accession>
<reference evidence="3" key="1">
    <citation type="submission" date="2023-06" db="EMBL/GenBank/DDBJ databases">
        <title>Genome-scale phylogeny and comparative genomics of the fungal order Sordariales.</title>
        <authorList>
            <consortium name="Lawrence Berkeley National Laboratory"/>
            <person name="Hensen N."/>
            <person name="Bonometti L."/>
            <person name="Westerberg I."/>
            <person name="Brannstrom I.O."/>
            <person name="Guillou S."/>
            <person name="Cros-Aarteil S."/>
            <person name="Calhoun S."/>
            <person name="Haridas S."/>
            <person name="Kuo A."/>
            <person name="Mondo S."/>
            <person name="Pangilinan J."/>
            <person name="Riley R."/>
            <person name="Labutti K."/>
            <person name="Andreopoulos B."/>
            <person name="Lipzen A."/>
            <person name="Chen C."/>
            <person name="Yanf M."/>
            <person name="Daum C."/>
            <person name="Ng V."/>
            <person name="Clum A."/>
            <person name="Steindorff A."/>
            <person name="Ohm R."/>
            <person name="Martin F."/>
            <person name="Silar P."/>
            <person name="Natvig D."/>
            <person name="Lalanne C."/>
            <person name="Gautier V."/>
            <person name="Ament-Velasquez S.L."/>
            <person name="Kruys A."/>
            <person name="Hutchinson M.I."/>
            <person name="Powell A.J."/>
            <person name="Barry K."/>
            <person name="Miller A.N."/>
            <person name="Grigoriev I.V."/>
            <person name="Debuchy R."/>
            <person name="Gladieux P."/>
            <person name="Thoren M.H."/>
            <person name="Johannesson H."/>
        </authorList>
    </citation>
    <scope>NUCLEOTIDE SEQUENCE</scope>
    <source>
        <strain evidence="3">PSN4</strain>
    </source>
</reference>
<proteinExistence type="predicted"/>
<feature type="compositionally biased region" description="Low complexity" evidence="1">
    <location>
        <begin position="68"/>
        <end position="77"/>
    </location>
</feature>
<organism evidence="3 4">
    <name type="scientific">Echria macrotheca</name>
    <dbReference type="NCBI Taxonomy" id="438768"/>
    <lineage>
        <taxon>Eukaryota</taxon>
        <taxon>Fungi</taxon>
        <taxon>Dikarya</taxon>
        <taxon>Ascomycota</taxon>
        <taxon>Pezizomycotina</taxon>
        <taxon>Sordariomycetes</taxon>
        <taxon>Sordariomycetidae</taxon>
        <taxon>Sordariales</taxon>
        <taxon>Schizotheciaceae</taxon>
        <taxon>Echria</taxon>
    </lineage>
</organism>
<feature type="transmembrane region" description="Helical" evidence="2">
    <location>
        <begin position="224"/>
        <end position="243"/>
    </location>
</feature>
<evidence type="ECO:0000256" key="2">
    <source>
        <dbReference type="SAM" id="Phobius"/>
    </source>
</evidence>
<keyword evidence="4" id="KW-1185">Reference proteome</keyword>
<feature type="region of interest" description="Disordered" evidence="1">
    <location>
        <begin position="68"/>
        <end position="162"/>
    </location>
</feature>
<sequence>MLYPCTQLEIYEEARSSFSNVNVNQAITNMPADSTPSLCKILITNPGVGRNLNVDRPKANVSALFVSDPHVVDPPSVNNARKNLDQHGQRTTPPNTAQNTLKSEPPFGAHGNQRDIQETPRPVSGNGTKNQHNADDDIEAQPHPSGPPQPSQPENGLNHKSDENVPVYNCPCTCKSDNEAWDTFFQNIGAVATLGAGFTFALILTDIKDPHDVSQGGLFDLHAVRILLSVSWFLFMTALVLSFSLRQSLPARKSCVQRTFCILLYYLDIGAVACLALVVSSYVQAVGYLGLVLAAVVTIAVPYVV</sequence>
<name>A0AAJ0B9G9_9PEZI</name>
<protein>
    <submittedName>
        <fullName evidence="3">Uncharacterized protein</fullName>
    </submittedName>
</protein>
<dbReference type="AlphaFoldDB" id="A0AAJ0B9G9"/>
<keyword evidence="2" id="KW-0812">Transmembrane</keyword>
<keyword evidence="2" id="KW-0472">Membrane</keyword>
<evidence type="ECO:0000313" key="4">
    <source>
        <dbReference type="Proteomes" id="UP001239445"/>
    </source>
</evidence>